<reference evidence="7 8" key="1">
    <citation type="journal article" date="2021" name="BMC Biol.">
        <title>Horizontally acquired antibacterial genes associated with adaptive radiation of ladybird beetles.</title>
        <authorList>
            <person name="Li H.S."/>
            <person name="Tang X.F."/>
            <person name="Huang Y.H."/>
            <person name="Xu Z.Y."/>
            <person name="Chen M.L."/>
            <person name="Du X.Y."/>
            <person name="Qiu B.Y."/>
            <person name="Chen P.T."/>
            <person name="Zhang W."/>
            <person name="Slipinski A."/>
            <person name="Escalona H.E."/>
            <person name="Waterhouse R.M."/>
            <person name="Zwick A."/>
            <person name="Pang H."/>
        </authorList>
    </citation>
    <scope>NUCLEOTIDE SEQUENCE [LARGE SCALE GENOMIC DNA]</scope>
    <source>
        <strain evidence="7">SYSU2018</strain>
    </source>
</reference>
<evidence type="ECO:0000259" key="6">
    <source>
        <dbReference type="Pfam" id="PF00501"/>
    </source>
</evidence>
<dbReference type="InterPro" id="IPR042099">
    <property type="entry name" value="ANL_N_sf"/>
</dbReference>
<evidence type="ECO:0000256" key="5">
    <source>
        <dbReference type="SAM" id="MobiDB-lite"/>
    </source>
</evidence>
<dbReference type="PROSITE" id="PS00455">
    <property type="entry name" value="AMP_BINDING"/>
    <property type="match status" value="1"/>
</dbReference>
<dbReference type="GO" id="GO:0016874">
    <property type="term" value="F:ligase activity"/>
    <property type="evidence" value="ECO:0007669"/>
    <property type="project" value="UniProtKB-KW"/>
</dbReference>
<dbReference type="GO" id="GO:0005777">
    <property type="term" value="C:peroxisome"/>
    <property type="evidence" value="ECO:0007669"/>
    <property type="project" value="UniProtKB-SubCell"/>
</dbReference>
<keyword evidence="8" id="KW-1185">Reference proteome</keyword>
<evidence type="ECO:0000256" key="3">
    <source>
        <dbReference type="ARBA" id="ARBA00022598"/>
    </source>
</evidence>
<protein>
    <recommendedName>
        <fullName evidence="6">AMP-dependent synthetase/ligase domain-containing protein</fullName>
    </recommendedName>
</protein>
<feature type="region of interest" description="Disordered" evidence="5">
    <location>
        <begin position="179"/>
        <end position="203"/>
    </location>
</feature>
<dbReference type="Proteomes" id="UP001516400">
    <property type="component" value="Unassembled WGS sequence"/>
</dbReference>
<gene>
    <name evidence="7" type="ORF">HHI36_008715</name>
</gene>
<evidence type="ECO:0000256" key="1">
    <source>
        <dbReference type="ARBA" id="ARBA00004275"/>
    </source>
</evidence>
<keyword evidence="3" id="KW-0436">Ligase</keyword>
<dbReference type="AlphaFoldDB" id="A0ABD2MTT5"/>
<comment type="caution">
    <text evidence="7">The sequence shown here is derived from an EMBL/GenBank/DDBJ whole genome shotgun (WGS) entry which is preliminary data.</text>
</comment>
<dbReference type="InterPro" id="IPR020845">
    <property type="entry name" value="AMP-binding_CS"/>
</dbReference>
<name>A0ABD2MTT5_9CUCU</name>
<organism evidence="7 8">
    <name type="scientific">Cryptolaemus montrouzieri</name>
    <dbReference type="NCBI Taxonomy" id="559131"/>
    <lineage>
        <taxon>Eukaryota</taxon>
        <taxon>Metazoa</taxon>
        <taxon>Ecdysozoa</taxon>
        <taxon>Arthropoda</taxon>
        <taxon>Hexapoda</taxon>
        <taxon>Insecta</taxon>
        <taxon>Pterygota</taxon>
        <taxon>Neoptera</taxon>
        <taxon>Endopterygota</taxon>
        <taxon>Coleoptera</taxon>
        <taxon>Polyphaga</taxon>
        <taxon>Cucujiformia</taxon>
        <taxon>Coccinelloidea</taxon>
        <taxon>Coccinellidae</taxon>
        <taxon>Scymninae</taxon>
        <taxon>Scymnini</taxon>
        <taxon>Cryptolaemus</taxon>
    </lineage>
</organism>
<evidence type="ECO:0000313" key="7">
    <source>
        <dbReference type="EMBL" id="KAL3269652.1"/>
    </source>
</evidence>
<dbReference type="EMBL" id="JABFTP020000021">
    <property type="protein sequence ID" value="KAL3269652.1"/>
    <property type="molecule type" value="Genomic_DNA"/>
</dbReference>
<evidence type="ECO:0000256" key="2">
    <source>
        <dbReference type="ARBA" id="ARBA00006432"/>
    </source>
</evidence>
<sequence length="412" mass="46547">MSCCKSEGKKVPKDVPLEVSSEVQLWINMMKYMLECSEMSMAVIRNAKNNLEFTDGDLERFDDLCLVLDQVRHQLALLGQNFMKLPALPEPKKIESFTQPQPLKKESRGAQTNEIETQVIREKEEKPSKELLPKDACLCEAFSEKSIQRSRHHPIVVCSTLKRSIFITEKCGRNYKPCVEQSEDQTSTRPTDSEMDNDDDNPYIIKDPGGIDFDLCYGVGYELFSAMKKYSNVVAQYIEATDEEQTFAELLHDSISIAIKLREKGLDEEDIICLCVSNTKYACMPYIAGLFVGVQMNAVDISFGVPDMAFLLKLVTPTIMFVQYEKFPVVKAAIDESNLSIEIVLIGGEKEGYESIDDYLKASDDDIKKFKPYKVDSMHRTCIILFSSGTSGFPKGICLSHLNMLNQFVLSV</sequence>
<dbReference type="Pfam" id="PF00501">
    <property type="entry name" value="AMP-binding"/>
    <property type="match status" value="1"/>
</dbReference>
<comment type="subcellular location">
    <subcellularLocation>
        <location evidence="1">Peroxisome</location>
    </subcellularLocation>
</comment>
<accession>A0ABD2MTT5</accession>
<dbReference type="InterPro" id="IPR000873">
    <property type="entry name" value="AMP-dep_synth/lig_dom"/>
</dbReference>
<dbReference type="Gene3D" id="3.40.50.12780">
    <property type="entry name" value="N-terminal domain of ligase-like"/>
    <property type="match status" value="1"/>
</dbReference>
<comment type="similarity">
    <text evidence="2">Belongs to the ATP-dependent AMP-binding enzyme family.</text>
</comment>
<dbReference type="SUPFAM" id="SSF56801">
    <property type="entry name" value="Acetyl-CoA synthetase-like"/>
    <property type="match status" value="1"/>
</dbReference>
<evidence type="ECO:0000256" key="4">
    <source>
        <dbReference type="ARBA" id="ARBA00023140"/>
    </source>
</evidence>
<evidence type="ECO:0000313" key="8">
    <source>
        <dbReference type="Proteomes" id="UP001516400"/>
    </source>
</evidence>
<feature type="domain" description="AMP-dependent synthetase/ligase" evidence="6">
    <location>
        <begin position="230"/>
        <end position="408"/>
    </location>
</feature>
<dbReference type="PANTHER" id="PTHR24096">
    <property type="entry name" value="LONG-CHAIN-FATTY-ACID--COA LIGASE"/>
    <property type="match status" value="1"/>
</dbReference>
<proteinExistence type="inferred from homology"/>
<dbReference type="PANTHER" id="PTHR24096:SF149">
    <property type="entry name" value="AMP-BINDING DOMAIN-CONTAINING PROTEIN-RELATED"/>
    <property type="match status" value="1"/>
</dbReference>
<keyword evidence="4" id="KW-0576">Peroxisome</keyword>